<dbReference type="Gene3D" id="3.40.50.410">
    <property type="entry name" value="von Willebrand factor, type A domain"/>
    <property type="match status" value="1"/>
</dbReference>
<dbReference type="InterPro" id="IPR002035">
    <property type="entry name" value="VWF_A"/>
</dbReference>
<evidence type="ECO:0000313" key="5">
    <source>
        <dbReference type="Proteomes" id="UP000250462"/>
    </source>
</evidence>
<feature type="signal peptide" evidence="2">
    <location>
        <begin position="1"/>
        <end position="29"/>
    </location>
</feature>
<dbReference type="AlphaFoldDB" id="A0A329QM45"/>
<comment type="caution">
    <text evidence="4">The sequence shown here is derived from an EMBL/GenBank/DDBJ whole genome shotgun (WGS) entry which is preliminary data.</text>
</comment>
<feature type="chain" id="PRO_5038524862" description="VWFA domain-containing protein" evidence="2">
    <location>
        <begin position="30"/>
        <end position="435"/>
    </location>
</feature>
<dbReference type="InterPro" id="IPR036465">
    <property type="entry name" value="vWFA_dom_sf"/>
</dbReference>
<evidence type="ECO:0000259" key="3">
    <source>
        <dbReference type="PROSITE" id="PS50234"/>
    </source>
</evidence>
<dbReference type="PANTHER" id="PTHR10579:SF43">
    <property type="entry name" value="ZINC FINGER (C3HC4-TYPE RING FINGER) FAMILY PROTEIN"/>
    <property type="match status" value="1"/>
</dbReference>
<evidence type="ECO:0000256" key="2">
    <source>
        <dbReference type="SAM" id="SignalP"/>
    </source>
</evidence>
<keyword evidence="5" id="KW-1185">Reference proteome</keyword>
<dbReference type="RefSeq" id="WP_112258737.1">
    <property type="nucleotide sequence ID" value="NZ_QMIG01000013.1"/>
</dbReference>
<organism evidence="4 5">
    <name type="scientific">Phytoactinopolyspora halophila</name>
    <dbReference type="NCBI Taxonomy" id="1981511"/>
    <lineage>
        <taxon>Bacteria</taxon>
        <taxon>Bacillati</taxon>
        <taxon>Actinomycetota</taxon>
        <taxon>Actinomycetes</taxon>
        <taxon>Jiangellales</taxon>
        <taxon>Jiangellaceae</taxon>
        <taxon>Phytoactinopolyspora</taxon>
    </lineage>
</organism>
<dbReference type="OrthoDB" id="4318225at2"/>
<dbReference type="PANTHER" id="PTHR10579">
    <property type="entry name" value="CALCIUM-ACTIVATED CHLORIDE CHANNEL REGULATOR"/>
    <property type="match status" value="1"/>
</dbReference>
<dbReference type="SUPFAM" id="SSF53300">
    <property type="entry name" value="vWA-like"/>
    <property type="match status" value="1"/>
</dbReference>
<keyword evidence="2" id="KW-0732">Signal</keyword>
<sequence length="435" mass="46716">MNTPRRTRRLRLATMAAASAILLVTGCDAEIADRDARTQQVSTDGSDPPGTPIEDADAPEPGDDETDDNEPEADQTDQPGDAATTDADAGGPGQDAASDDPGDVLDTSLVLLLDASKSMNERDVDGQTRLAAAKDALYGLVDELPDDVQVGLRLFGHTYEGDDTGEACADTELVHPVGPLDRSQLRATIDEFEAVGHTPIARSLSEAVDDLPDAGQRTIVLVSDGEETCAPPPPCEVAQEIADRGIDLAVHTVGFALGDNDDARSELSCVADATDGTYRDAGDAAELAETVNEAADEAGPQVLEGAPFPDQANTGQVSVTYTDTVGGDERNYYRFDTEPDMQIAPHFRREAADPDDPQCYLRTRLTMEEGDRSAYVYDTGRGKESVNLDYLEHIDNPWTTSGDSLLLRIDTEPRGSTSDCDEVEFEIMFRMVVWD</sequence>
<dbReference type="PROSITE" id="PS50234">
    <property type="entry name" value="VWFA"/>
    <property type="match status" value="1"/>
</dbReference>
<dbReference type="Proteomes" id="UP000250462">
    <property type="component" value="Unassembled WGS sequence"/>
</dbReference>
<evidence type="ECO:0000256" key="1">
    <source>
        <dbReference type="SAM" id="MobiDB-lite"/>
    </source>
</evidence>
<reference evidence="4 5" key="1">
    <citation type="submission" date="2018-06" db="EMBL/GenBank/DDBJ databases">
        <title>Phytoactinopolyspora halophila sp. nov., a novel halophilic actinomycete isolated from a saline soil in China.</title>
        <authorList>
            <person name="Tang S.-K."/>
        </authorList>
    </citation>
    <scope>NUCLEOTIDE SEQUENCE [LARGE SCALE GENOMIC DNA]</scope>
    <source>
        <strain evidence="4 5">YIM 96934</strain>
    </source>
</reference>
<accession>A0A329QM45</accession>
<gene>
    <name evidence="4" type="ORF">DPM12_12855</name>
</gene>
<evidence type="ECO:0000313" key="4">
    <source>
        <dbReference type="EMBL" id="RAW13226.1"/>
    </source>
</evidence>
<dbReference type="Pfam" id="PF13519">
    <property type="entry name" value="VWA_2"/>
    <property type="match status" value="1"/>
</dbReference>
<dbReference type="InterPro" id="IPR051266">
    <property type="entry name" value="CLCR"/>
</dbReference>
<feature type="compositionally biased region" description="Acidic residues" evidence="1">
    <location>
        <begin position="54"/>
        <end position="75"/>
    </location>
</feature>
<feature type="region of interest" description="Disordered" evidence="1">
    <location>
        <begin position="34"/>
        <end position="103"/>
    </location>
</feature>
<dbReference type="SMART" id="SM00327">
    <property type="entry name" value="VWA"/>
    <property type="match status" value="1"/>
</dbReference>
<dbReference type="EMBL" id="QMIG01000013">
    <property type="protein sequence ID" value="RAW13226.1"/>
    <property type="molecule type" value="Genomic_DNA"/>
</dbReference>
<proteinExistence type="predicted"/>
<protein>
    <recommendedName>
        <fullName evidence="3">VWFA domain-containing protein</fullName>
    </recommendedName>
</protein>
<dbReference type="PROSITE" id="PS51257">
    <property type="entry name" value="PROKAR_LIPOPROTEIN"/>
    <property type="match status" value="1"/>
</dbReference>
<feature type="compositionally biased region" description="Low complexity" evidence="1">
    <location>
        <begin position="76"/>
        <end position="89"/>
    </location>
</feature>
<feature type="domain" description="VWFA" evidence="3">
    <location>
        <begin position="108"/>
        <end position="294"/>
    </location>
</feature>
<name>A0A329QM45_9ACTN</name>